<sequence>MVANGLQPDIIPSQSTETTDDSEELSSKVYTKTIVLPIFPDSNKFFCCFQRLHITVSGCKLVSVIWSFAYVGLVAVVVLGGSSAAVLNAILIALSVSICTIYGTYRWCKLCLIPFITLQVSYQTFVTLLPTMLAFPFSRLMPSCWLGEQAK</sequence>
<proteinExistence type="predicted"/>
<feature type="transmembrane region" description="Helical" evidence="2">
    <location>
        <begin position="112"/>
        <end position="135"/>
    </location>
</feature>
<reference evidence="3 4" key="2">
    <citation type="submission" date="2018-11" db="EMBL/GenBank/DDBJ databases">
        <authorList>
            <consortium name="Pathogen Informatics"/>
        </authorList>
    </citation>
    <scope>NUCLEOTIDE SEQUENCE [LARGE SCALE GENOMIC DNA]</scope>
</reference>
<name>A0A0M3J5C5_ANISI</name>
<dbReference type="OrthoDB" id="5874973at2759"/>
<reference evidence="5" key="1">
    <citation type="submission" date="2017-02" db="UniProtKB">
        <authorList>
            <consortium name="WormBaseParasite"/>
        </authorList>
    </citation>
    <scope>IDENTIFICATION</scope>
</reference>
<feature type="transmembrane region" description="Helical" evidence="2">
    <location>
        <begin position="61"/>
        <end position="79"/>
    </location>
</feature>
<keyword evidence="2" id="KW-0812">Transmembrane</keyword>
<evidence type="ECO:0000256" key="1">
    <source>
        <dbReference type="SAM" id="MobiDB-lite"/>
    </source>
</evidence>
<evidence type="ECO:0000313" key="5">
    <source>
        <dbReference type="WBParaSite" id="ASIM_0000275501-mRNA-1"/>
    </source>
</evidence>
<organism evidence="5">
    <name type="scientific">Anisakis simplex</name>
    <name type="common">Herring worm</name>
    <dbReference type="NCBI Taxonomy" id="6269"/>
    <lineage>
        <taxon>Eukaryota</taxon>
        <taxon>Metazoa</taxon>
        <taxon>Ecdysozoa</taxon>
        <taxon>Nematoda</taxon>
        <taxon>Chromadorea</taxon>
        <taxon>Rhabditida</taxon>
        <taxon>Spirurina</taxon>
        <taxon>Ascaridomorpha</taxon>
        <taxon>Ascaridoidea</taxon>
        <taxon>Anisakidae</taxon>
        <taxon>Anisakis</taxon>
        <taxon>Anisakis simplex complex</taxon>
    </lineage>
</organism>
<dbReference type="WBParaSite" id="ASIM_0000275501-mRNA-1">
    <property type="protein sequence ID" value="ASIM_0000275501-mRNA-1"/>
    <property type="gene ID" value="ASIM_0000275501"/>
</dbReference>
<dbReference type="EMBL" id="UYRR01003587">
    <property type="protein sequence ID" value="VDK20235.1"/>
    <property type="molecule type" value="Genomic_DNA"/>
</dbReference>
<keyword evidence="2" id="KW-0472">Membrane</keyword>
<feature type="transmembrane region" description="Helical" evidence="2">
    <location>
        <begin position="85"/>
        <end position="105"/>
    </location>
</feature>
<keyword evidence="2" id="KW-1133">Transmembrane helix</keyword>
<evidence type="ECO:0000313" key="4">
    <source>
        <dbReference type="Proteomes" id="UP000267096"/>
    </source>
</evidence>
<feature type="region of interest" description="Disordered" evidence="1">
    <location>
        <begin position="1"/>
        <end position="24"/>
    </location>
</feature>
<dbReference type="AlphaFoldDB" id="A0A0M3J5C5"/>
<evidence type="ECO:0000256" key="2">
    <source>
        <dbReference type="SAM" id="Phobius"/>
    </source>
</evidence>
<accession>A0A0M3J5C5</accession>
<gene>
    <name evidence="3" type="ORF">ASIM_LOCUS2606</name>
</gene>
<evidence type="ECO:0000313" key="3">
    <source>
        <dbReference type="EMBL" id="VDK20235.1"/>
    </source>
</evidence>
<protein>
    <submittedName>
        <fullName evidence="5">Vesicle transport protein</fullName>
    </submittedName>
</protein>
<keyword evidence="4" id="KW-1185">Reference proteome</keyword>
<dbReference type="Proteomes" id="UP000267096">
    <property type="component" value="Unassembled WGS sequence"/>
</dbReference>